<dbReference type="GO" id="GO:0046872">
    <property type="term" value="F:metal ion binding"/>
    <property type="evidence" value="ECO:0007669"/>
    <property type="project" value="UniProtKB-UniRule"/>
</dbReference>
<name>A0A559M4L3_9HELO</name>
<evidence type="ECO:0000259" key="9">
    <source>
        <dbReference type="PROSITE" id="PS51695"/>
    </source>
</evidence>
<feature type="domain" description="Peptidase S53" evidence="9">
    <location>
        <begin position="107"/>
        <end position="470"/>
    </location>
</feature>
<evidence type="ECO:0000256" key="5">
    <source>
        <dbReference type="ARBA" id="ARBA00022825"/>
    </source>
</evidence>
<dbReference type="InterPro" id="IPR015366">
    <property type="entry name" value="S53_propep"/>
</dbReference>
<dbReference type="InterPro" id="IPR050819">
    <property type="entry name" value="Tripeptidyl-peptidase_I"/>
</dbReference>
<evidence type="ECO:0000256" key="6">
    <source>
        <dbReference type="ARBA" id="ARBA00022837"/>
    </source>
</evidence>
<keyword evidence="3 8" id="KW-0479">Metal-binding</keyword>
<comment type="caution">
    <text evidence="10">The sequence shown here is derived from an EMBL/GenBank/DDBJ whole genome shotgun (WGS) entry which is preliminary data.</text>
</comment>
<evidence type="ECO:0000313" key="10">
    <source>
        <dbReference type="EMBL" id="TVY87903.1"/>
    </source>
</evidence>
<feature type="active site" description="Charge relay system" evidence="8">
    <location>
        <position position="403"/>
    </location>
</feature>
<feature type="active site" description="Charge relay system" evidence="8">
    <location>
        <position position="183"/>
    </location>
</feature>
<keyword evidence="11" id="KW-1185">Reference proteome</keyword>
<protein>
    <submittedName>
        <fullName evidence="10">Tripeptidyl-peptidase</fullName>
    </submittedName>
</protein>
<keyword evidence="6 8" id="KW-0106">Calcium</keyword>
<dbReference type="PANTHER" id="PTHR14218">
    <property type="entry name" value="PROTEASE S8 TRIPEPTIDYL PEPTIDASE I CLN2"/>
    <property type="match status" value="1"/>
</dbReference>
<evidence type="ECO:0000313" key="11">
    <source>
        <dbReference type="Proteomes" id="UP000315522"/>
    </source>
</evidence>
<keyword evidence="4 8" id="KW-0378">Hydrolase</keyword>
<dbReference type="InterPro" id="IPR036852">
    <property type="entry name" value="Peptidase_S8/S53_dom_sf"/>
</dbReference>
<dbReference type="GO" id="GO:0008240">
    <property type="term" value="F:tripeptidyl-peptidase activity"/>
    <property type="evidence" value="ECO:0007669"/>
    <property type="project" value="TreeGrafter"/>
</dbReference>
<dbReference type="PANTHER" id="PTHR14218:SF19">
    <property type="entry name" value="SERINE PROTEASE AORO, PUTATIVE (AFU_ORTHOLOGUE AFUA_6G10250)-RELATED"/>
    <property type="match status" value="1"/>
</dbReference>
<evidence type="ECO:0000256" key="4">
    <source>
        <dbReference type="ARBA" id="ARBA00022801"/>
    </source>
</evidence>
<feature type="binding site" evidence="8">
    <location>
        <position position="463"/>
    </location>
    <ligand>
        <name>Ca(2+)</name>
        <dbReference type="ChEBI" id="CHEBI:29108"/>
    </ligand>
</feature>
<reference evidence="10 11" key="1">
    <citation type="submission" date="2018-05" db="EMBL/GenBank/DDBJ databases">
        <title>Genome sequencing and assembly of the regulated plant pathogen Lachnellula willkommii and related sister species for the development of diagnostic species identification markers.</title>
        <authorList>
            <person name="Giroux E."/>
            <person name="Bilodeau G."/>
        </authorList>
    </citation>
    <scope>NUCLEOTIDE SEQUENCE [LARGE SCALE GENOMIC DNA]</scope>
    <source>
        <strain evidence="10 11">CBS 172.35</strain>
    </source>
</reference>
<evidence type="ECO:0000256" key="7">
    <source>
        <dbReference type="ARBA" id="ARBA00023145"/>
    </source>
</evidence>
<feature type="binding site" evidence="8">
    <location>
        <position position="465"/>
    </location>
    <ligand>
        <name>Ca(2+)</name>
        <dbReference type="ChEBI" id="CHEBI:29108"/>
    </ligand>
</feature>
<comment type="cofactor">
    <cofactor evidence="8">
        <name>Ca(2+)</name>
        <dbReference type="ChEBI" id="CHEBI:29108"/>
    </cofactor>
    <text evidence="8">Binds 1 Ca(2+) ion per subunit.</text>
</comment>
<keyword evidence="2 8" id="KW-0645">Protease</keyword>
<feature type="binding site" evidence="8">
    <location>
        <position position="444"/>
    </location>
    <ligand>
        <name>Ca(2+)</name>
        <dbReference type="ChEBI" id="CHEBI:29108"/>
    </ligand>
</feature>
<dbReference type="Pfam" id="PF09286">
    <property type="entry name" value="Pro-kuma_activ"/>
    <property type="match status" value="1"/>
</dbReference>
<evidence type="ECO:0000256" key="1">
    <source>
        <dbReference type="ARBA" id="ARBA00004239"/>
    </source>
</evidence>
<dbReference type="AlphaFoldDB" id="A0A559M4L3"/>
<dbReference type="EMBL" id="QGML01002077">
    <property type="protein sequence ID" value="TVY87903.1"/>
    <property type="molecule type" value="Genomic_DNA"/>
</dbReference>
<sequence length="470" mass="50113">MQFDASAFDLETLLNTKYHIYEHTETGKLTVACDEYHVPAHIQEHVDYITPGIKLVAPFRKSKEDPELQKRIFGVTSGRKLAPLLKNLGMTVDALLAVPRLLLCGAVITPACIQALYQVPKGSKADPSNALGIFEDIGDVYSQEDLDIFFLTFAQSIPQGTGPKLEAIDGATAPDPVLKAGAESDLDFQVSYPLIYPQGTVLFQTDDPVYEADYVYKGFLNNFLDALDGSYCSTVDSLDPAYPDPSNATGTYKGALQCGVYTPTNVISISYGGQEADLPIAYQRRQCNEFMKLGLQSVSVVLASGDSGGNVTDDAETSTTRFPSGGGFSNIYATPDYQQTAVDGYLTNSPPPYDSYSTTDNGAIGANGGIYNKGGRGYPDVSAVGDNIVIFNAGAPTLIGGTSASAPIFASILTRINEERLAAGKSTIGFVNPTLYSHPEAFHDITNGSNPGCNTTGFAAAKGWDPMKVI</sequence>
<dbReference type="Gene3D" id="3.40.50.200">
    <property type="entry name" value="Peptidase S8/S53 domain"/>
    <property type="match status" value="1"/>
</dbReference>
<dbReference type="PROSITE" id="PS51695">
    <property type="entry name" value="SEDOLISIN"/>
    <property type="match status" value="1"/>
</dbReference>
<evidence type="ECO:0000256" key="8">
    <source>
        <dbReference type="PROSITE-ProRule" id="PRU01032"/>
    </source>
</evidence>
<organism evidence="10 11">
    <name type="scientific">Lachnellula willkommii</name>
    <dbReference type="NCBI Taxonomy" id="215461"/>
    <lineage>
        <taxon>Eukaryota</taxon>
        <taxon>Fungi</taxon>
        <taxon>Dikarya</taxon>
        <taxon>Ascomycota</taxon>
        <taxon>Pezizomycotina</taxon>
        <taxon>Leotiomycetes</taxon>
        <taxon>Helotiales</taxon>
        <taxon>Lachnaceae</taxon>
        <taxon>Lachnellula</taxon>
    </lineage>
</organism>
<feature type="active site" description="Charge relay system" evidence="8">
    <location>
        <position position="187"/>
    </location>
</feature>
<gene>
    <name evidence="10" type="primary">sed1_2</name>
    <name evidence="10" type="ORF">LAWI1_G005167</name>
</gene>
<keyword evidence="7" id="KW-0865">Zymogen</keyword>
<dbReference type="Proteomes" id="UP000315522">
    <property type="component" value="Unassembled WGS sequence"/>
</dbReference>
<feature type="binding site" evidence="8">
    <location>
        <position position="445"/>
    </location>
    <ligand>
        <name>Ca(2+)</name>
        <dbReference type="ChEBI" id="CHEBI:29108"/>
    </ligand>
</feature>
<dbReference type="InterPro" id="IPR030400">
    <property type="entry name" value="Sedolisin_dom"/>
</dbReference>
<dbReference type="GO" id="GO:0004252">
    <property type="term" value="F:serine-type endopeptidase activity"/>
    <property type="evidence" value="ECO:0007669"/>
    <property type="project" value="UniProtKB-UniRule"/>
</dbReference>
<dbReference type="SUPFAM" id="SSF54897">
    <property type="entry name" value="Protease propeptides/inhibitors"/>
    <property type="match status" value="1"/>
</dbReference>
<keyword evidence="5 8" id="KW-0720">Serine protease</keyword>
<dbReference type="CDD" id="cd04056">
    <property type="entry name" value="Peptidases_S53"/>
    <property type="match status" value="1"/>
</dbReference>
<proteinExistence type="predicted"/>
<dbReference type="GO" id="GO:0006508">
    <property type="term" value="P:proteolysis"/>
    <property type="evidence" value="ECO:0007669"/>
    <property type="project" value="UniProtKB-KW"/>
</dbReference>
<comment type="subcellular location">
    <subcellularLocation>
        <location evidence="1">Secreted</location>
        <location evidence="1">Extracellular space</location>
    </subcellularLocation>
</comment>
<dbReference type="GO" id="GO:0005576">
    <property type="term" value="C:extracellular region"/>
    <property type="evidence" value="ECO:0007669"/>
    <property type="project" value="UniProtKB-SubCell"/>
</dbReference>
<dbReference type="SUPFAM" id="SSF52743">
    <property type="entry name" value="Subtilisin-like"/>
    <property type="match status" value="1"/>
</dbReference>
<evidence type="ECO:0000256" key="3">
    <source>
        <dbReference type="ARBA" id="ARBA00022723"/>
    </source>
</evidence>
<evidence type="ECO:0000256" key="2">
    <source>
        <dbReference type="ARBA" id="ARBA00022670"/>
    </source>
</evidence>
<accession>A0A559M4L3</accession>